<dbReference type="EMBL" id="JBHUMA010000006">
    <property type="protein sequence ID" value="MFD2598753.1"/>
    <property type="molecule type" value="Genomic_DNA"/>
</dbReference>
<sequence>MKRTITYLLLFGILIHFYSCDSEAKSKNAVKNSAVSIDNKEAQQFKKELESLNDSTSVQVILPDSIPIIYANEDEILNLQNGVVLFGWPKCPWFRNAVEPLIEFANEDHVRIYYLNIHDIRDFKELEDGKVITTKKGSAGYQALLDKFKDIWNPYTAVGVDSIKRISSPTVLYIEKGKGVSKVVSTVVSQTDPKVKLDSTQREELKARYRRYFTS</sequence>
<dbReference type="Proteomes" id="UP001597393">
    <property type="component" value="Unassembled WGS sequence"/>
</dbReference>
<dbReference type="InterPro" id="IPR036249">
    <property type="entry name" value="Thioredoxin-like_sf"/>
</dbReference>
<reference evidence="2" key="1">
    <citation type="journal article" date="2019" name="Int. J. Syst. Evol. Microbiol.">
        <title>The Global Catalogue of Microorganisms (GCM) 10K type strain sequencing project: providing services to taxonomists for standard genome sequencing and annotation.</title>
        <authorList>
            <consortium name="The Broad Institute Genomics Platform"/>
            <consortium name="The Broad Institute Genome Sequencing Center for Infectious Disease"/>
            <person name="Wu L."/>
            <person name="Ma J."/>
        </authorList>
    </citation>
    <scope>NUCLEOTIDE SEQUENCE [LARGE SCALE GENOMIC DNA]</scope>
    <source>
        <strain evidence="2">KCTC 42248</strain>
    </source>
</reference>
<protein>
    <recommendedName>
        <fullName evidence="3">Thioredoxin domain-containing protein</fullName>
    </recommendedName>
</protein>
<evidence type="ECO:0008006" key="3">
    <source>
        <dbReference type="Google" id="ProtNLM"/>
    </source>
</evidence>
<accession>A0ABW5NJH4</accession>
<organism evidence="1 2">
    <name type="scientific">Sphingobacterium corticis</name>
    <dbReference type="NCBI Taxonomy" id="1812823"/>
    <lineage>
        <taxon>Bacteria</taxon>
        <taxon>Pseudomonadati</taxon>
        <taxon>Bacteroidota</taxon>
        <taxon>Sphingobacteriia</taxon>
        <taxon>Sphingobacteriales</taxon>
        <taxon>Sphingobacteriaceae</taxon>
        <taxon>Sphingobacterium</taxon>
    </lineage>
</organism>
<gene>
    <name evidence="1" type="ORF">ACFSQ3_07295</name>
</gene>
<dbReference type="SUPFAM" id="SSF52833">
    <property type="entry name" value="Thioredoxin-like"/>
    <property type="match status" value="1"/>
</dbReference>
<keyword evidence="2" id="KW-1185">Reference proteome</keyword>
<proteinExistence type="predicted"/>
<evidence type="ECO:0000313" key="2">
    <source>
        <dbReference type="Proteomes" id="UP001597393"/>
    </source>
</evidence>
<dbReference type="RefSeq" id="WP_380868882.1">
    <property type="nucleotide sequence ID" value="NZ_JBHUMA010000006.1"/>
</dbReference>
<comment type="caution">
    <text evidence="1">The sequence shown here is derived from an EMBL/GenBank/DDBJ whole genome shotgun (WGS) entry which is preliminary data.</text>
</comment>
<evidence type="ECO:0000313" key="1">
    <source>
        <dbReference type="EMBL" id="MFD2598753.1"/>
    </source>
</evidence>
<dbReference type="Gene3D" id="3.40.30.10">
    <property type="entry name" value="Glutaredoxin"/>
    <property type="match status" value="1"/>
</dbReference>
<name>A0ABW5NJH4_9SPHI</name>